<feature type="repeat" description="TPR" evidence="2">
    <location>
        <begin position="428"/>
        <end position="461"/>
    </location>
</feature>
<feature type="compositionally biased region" description="Acidic residues" evidence="4">
    <location>
        <begin position="177"/>
        <end position="197"/>
    </location>
</feature>
<feature type="compositionally biased region" description="Basic residues" evidence="4">
    <location>
        <begin position="251"/>
        <end position="264"/>
    </location>
</feature>
<evidence type="ECO:0000313" key="10">
    <source>
        <dbReference type="Proteomes" id="UP000683360"/>
    </source>
</evidence>
<feature type="chain" id="PRO_5035874753" evidence="5">
    <location>
        <begin position="18"/>
        <end position="695"/>
    </location>
</feature>
<dbReference type="GO" id="GO:0003723">
    <property type="term" value="F:RNA binding"/>
    <property type="evidence" value="ECO:0007669"/>
    <property type="project" value="UniProtKB-UniRule"/>
</dbReference>
<evidence type="ECO:0000259" key="8">
    <source>
        <dbReference type="PROSITE" id="PS50103"/>
    </source>
</evidence>
<dbReference type="PANTHER" id="PTHR47678">
    <property type="entry name" value="TETRATRICOPEPTIDE REPEAT PROTEIN 31"/>
    <property type="match status" value="1"/>
</dbReference>
<keyword evidence="2" id="KW-0802">TPR repeat</keyword>
<dbReference type="Pfam" id="PF00226">
    <property type="entry name" value="DnaJ"/>
    <property type="match status" value="1"/>
</dbReference>
<dbReference type="CDD" id="cd06257">
    <property type="entry name" value="DnaJ"/>
    <property type="match status" value="1"/>
</dbReference>
<evidence type="ECO:0000313" key="9">
    <source>
        <dbReference type="EMBL" id="CAG2190032.1"/>
    </source>
</evidence>
<reference evidence="9" key="1">
    <citation type="submission" date="2021-03" db="EMBL/GenBank/DDBJ databases">
        <authorList>
            <person name="Bekaert M."/>
        </authorList>
    </citation>
    <scope>NUCLEOTIDE SEQUENCE</scope>
</reference>
<dbReference type="EMBL" id="CAJPWZ010000309">
    <property type="protein sequence ID" value="CAG2190032.1"/>
    <property type="molecule type" value="Genomic_DNA"/>
</dbReference>
<keyword evidence="10" id="KW-1185">Reference proteome</keyword>
<keyword evidence="3" id="KW-0479">Metal-binding</keyword>
<proteinExistence type="predicted"/>
<dbReference type="InterPro" id="IPR035979">
    <property type="entry name" value="RBD_domain_sf"/>
</dbReference>
<dbReference type="PANTHER" id="PTHR47678:SF4">
    <property type="entry name" value="SHOCK PROTEIN 70 (HSP70)-INTERACTING PROTEIN, PUTATIVE-RELATED"/>
    <property type="match status" value="1"/>
</dbReference>
<dbReference type="Pfam" id="PF13181">
    <property type="entry name" value="TPR_8"/>
    <property type="match status" value="1"/>
</dbReference>
<dbReference type="InterPro" id="IPR001623">
    <property type="entry name" value="DnaJ_domain"/>
</dbReference>
<feature type="compositionally biased region" description="Basic and acidic residues" evidence="4">
    <location>
        <begin position="265"/>
        <end position="294"/>
    </location>
</feature>
<dbReference type="OrthoDB" id="2017782at2759"/>
<gene>
    <name evidence="9" type="ORF">MEDL_5351</name>
</gene>
<dbReference type="InterPro" id="IPR000571">
    <property type="entry name" value="Znf_CCCH"/>
</dbReference>
<dbReference type="Proteomes" id="UP000683360">
    <property type="component" value="Unassembled WGS sequence"/>
</dbReference>
<dbReference type="SMART" id="SM00271">
    <property type="entry name" value="DnaJ"/>
    <property type="match status" value="1"/>
</dbReference>
<evidence type="ECO:0000259" key="6">
    <source>
        <dbReference type="PROSITE" id="PS50076"/>
    </source>
</evidence>
<feature type="region of interest" description="Disordered" evidence="4">
    <location>
        <begin position="169"/>
        <end position="200"/>
    </location>
</feature>
<organism evidence="9 10">
    <name type="scientific">Mytilus edulis</name>
    <name type="common">Blue mussel</name>
    <dbReference type="NCBI Taxonomy" id="6550"/>
    <lineage>
        <taxon>Eukaryota</taxon>
        <taxon>Metazoa</taxon>
        <taxon>Spiralia</taxon>
        <taxon>Lophotrochozoa</taxon>
        <taxon>Mollusca</taxon>
        <taxon>Bivalvia</taxon>
        <taxon>Autobranchia</taxon>
        <taxon>Pteriomorphia</taxon>
        <taxon>Mytilida</taxon>
        <taxon>Mytiloidea</taxon>
        <taxon>Mytilidae</taxon>
        <taxon>Mytilinae</taxon>
        <taxon>Mytilus</taxon>
    </lineage>
</organism>
<dbReference type="InterPro" id="IPR012677">
    <property type="entry name" value="Nucleotide-bd_a/b_plait_sf"/>
</dbReference>
<keyword evidence="1" id="KW-0694">RNA-binding</keyword>
<dbReference type="SUPFAM" id="SSF46565">
    <property type="entry name" value="Chaperone J-domain"/>
    <property type="match status" value="1"/>
</dbReference>
<dbReference type="SUPFAM" id="SSF54928">
    <property type="entry name" value="RNA-binding domain, RBD"/>
    <property type="match status" value="1"/>
</dbReference>
<dbReference type="Pfam" id="PF00076">
    <property type="entry name" value="RRM_1"/>
    <property type="match status" value="1"/>
</dbReference>
<dbReference type="InterPro" id="IPR019734">
    <property type="entry name" value="TPR_rpt"/>
</dbReference>
<feature type="region of interest" description="Disordered" evidence="4">
    <location>
        <begin position="675"/>
        <end position="695"/>
    </location>
</feature>
<evidence type="ECO:0000256" key="5">
    <source>
        <dbReference type="SAM" id="SignalP"/>
    </source>
</evidence>
<keyword evidence="5" id="KW-0732">Signal</keyword>
<dbReference type="PRINTS" id="PR00625">
    <property type="entry name" value="JDOMAIN"/>
</dbReference>
<dbReference type="InterPro" id="IPR000504">
    <property type="entry name" value="RRM_dom"/>
</dbReference>
<feature type="domain" description="RRM" evidence="7">
    <location>
        <begin position="533"/>
        <end position="606"/>
    </location>
</feature>
<keyword evidence="3" id="KW-0862">Zinc</keyword>
<accession>A0A8S3Q100</accession>
<feature type="repeat" description="TPR" evidence="2">
    <location>
        <begin position="360"/>
        <end position="393"/>
    </location>
</feature>
<feature type="domain" description="J" evidence="6">
    <location>
        <begin position="87"/>
        <end position="144"/>
    </location>
</feature>
<dbReference type="PROSITE" id="PS50103">
    <property type="entry name" value="ZF_C3H1"/>
    <property type="match status" value="1"/>
</dbReference>
<feature type="domain" description="C3H1-type" evidence="8">
    <location>
        <begin position="655"/>
        <end position="682"/>
    </location>
</feature>
<dbReference type="InterPro" id="IPR036869">
    <property type="entry name" value="J_dom_sf"/>
</dbReference>
<evidence type="ECO:0000259" key="7">
    <source>
        <dbReference type="PROSITE" id="PS50102"/>
    </source>
</evidence>
<feature type="region of interest" description="Disordered" evidence="4">
    <location>
        <begin position="243"/>
        <end position="354"/>
    </location>
</feature>
<dbReference type="PROSITE" id="PS50102">
    <property type="entry name" value="RRM"/>
    <property type="match status" value="1"/>
</dbReference>
<dbReference type="SMART" id="SM00360">
    <property type="entry name" value="RRM"/>
    <property type="match status" value="1"/>
</dbReference>
<protein>
    <submittedName>
        <fullName evidence="9">Uncharacterized protein</fullName>
    </submittedName>
</protein>
<name>A0A8S3Q100_MYTED</name>
<dbReference type="Gene3D" id="3.30.70.330">
    <property type="match status" value="1"/>
</dbReference>
<evidence type="ECO:0000256" key="4">
    <source>
        <dbReference type="SAM" id="MobiDB-lite"/>
    </source>
</evidence>
<dbReference type="AlphaFoldDB" id="A0A8S3Q100"/>
<dbReference type="InterPro" id="IPR011990">
    <property type="entry name" value="TPR-like_helical_dom_sf"/>
</dbReference>
<keyword evidence="3" id="KW-0863">Zinc-finger</keyword>
<dbReference type="Pfam" id="PF13432">
    <property type="entry name" value="TPR_16"/>
    <property type="match status" value="1"/>
</dbReference>
<feature type="signal peptide" evidence="5">
    <location>
        <begin position="1"/>
        <end position="17"/>
    </location>
</feature>
<dbReference type="CDD" id="cd00590">
    <property type="entry name" value="RRM_SF"/>
    <property type="match status" value="1"/>
</dbReference>
<feature type="zinc finger region" description="C3H1-type" evidence="3">
    <location>
        <begin position="655"/>
        <end position="682"/>
    </location>
</feature>
<comment type="caution">
    <text evidence="9">The sequence shown here is derived from an EMBL/GenBank/DDBJ whole genome shotgun (WGS) entry which is preliminary data.</text>
</comment>
<dbReference type="PROSITE" id="PS50076">
    <property type="entry name" value="DNAJ_2"/>
    <property type="match status" value="1"/>
</dbReference>
<dbReference type="SUPFAM" id="SSF48452">
    <property type="entry name" value="TPR-like"/>
    <property type="match status" value="1"/>
</dbReference>
<dbReference type="Gene3D" id="1.10.287.110">
    <property type="entry name" value="DnaJ domain"/>
    <property type="match status" value="1"/>
</dbReference>
<evidence type="ECO:0000256" key="3">
    <source>
        <dbReference type="PROSITE-ProRule" id="PRU00723"/>
    </source>
</evidence>
<dbReference type="SMART" id="SM00028">
    <property type="entry name" value="TPR"/>
    <property type="match status" value="3"/>
</dbReference>
<evidence type="ECO:0000256" key="2">
    <source>
        <dbReference type="PROSITE-ProRule" id="PRU00339"/>
    </source>
</evidence>
<evidence type="ECO:0000256" key="1">
    <source>
        <dbReference type="PROSITE-ProRule" id="PRU00176"/>
    </source>
</evidence>
<dbReference type="Gene3D" id="1.25.40.10">
    <property type="entry name" value="Tetratricopeptide repeat domain"/>
    <property type="match status" value="1"/>
</dbReference>
<dbReference type="PROSITE" id="PS50005">
    <property type="entry name" value="TPR"/>
    <property type="match status" value="2"/>
</dbReference>
<dbReference type="GO" id="GO:0008270">
    <property type="term" value="F:zinc ion binding"/>
    <property type="evidence" value="ECO:0007669"/>
    <property type="project" value="UniProtKB-KW"/>
</dbReference>
<sequence>MDTICLILVVLVFGCYGHKADSGSYTLKLENASFEDLHSMFKKIKGTGTGLSQHDKVFSAFAASLTASKTLEYAKHIVRIMPLSREEAYELLELPVGTDQDSIRTSYKRLATKWHPEKNNNNPQAQKKFQLISTAYRRLTTNDERLQNLNKEQSLTLFKEILFTKSMNFHNGSTYDSSDDDDDDDDDDDNDNDEFDDERYASLFPDRFKLKQDMKKAKAGSINSNKHLSVEQINKNAEELITEEEKEKRRAEKRRAKKKRRREKKKQEKVDEKPEDKPQKTKVKDPIEIPEKPNKPKKVEKKESDSSSDGADFDPNSAFFTKVKNKKKNKMSSVDVKDRRGQGGNSDDEPDDLDPVVLRSRQLAIKGNEMAQQGHYTAAIELFTEAVKLDPRDFRFFGNRSYCFDRTQQYERALKDAENAIRLADKWAKGYFRKGRALAGLRMFSEAEEAFSQVLKLDKNCEDAVQELLRVRTSQIKVTLDNLLAGVAENVLGGEVYVSDDESGFSSPVTQRIHQLNKGKDEKMDFKNPEGLTALWVGNVLPDKVDDKKLFKIFSRYGSVTSVRCLPEKFCAFINYSTKEAAGKAMHHLQAYECGGQKLLIKFPDNPILNGTGNTTIRKSNPHGTIILQKTKTPPTKVVQLPTPTAQEIQKQSGPVNGDECYFWRTTGCSFGDKCRNKHNPSSKGLDMKPWQLKK</sequence>